<keyword evidence="8 9" id="KW-0665">Pyrimidine biosynthesis</keyword>
<accession>U6B573</accession>
<comment type="function">
    <text evidence="1 9">Catalyzes the reversible cyclization of carbamoyl aspartate to dihydroorotate.</text>
</comment>
<organism evidence="12 13">
    <name type="scientific">Candidatus Liberibacter americanus str. Sao Paulo</name>
    <dbReference type="NCBI Taxonomy" id="1261131"/>
    <lineage>
        <taxon>Bacteria</taxon>
        <taxon>Pseudomonadati</taxon>
        <taxon>Pseudomonadota</taxon>
        <taxon>Alphaproteobacteria</taxon>
        <taxon>Hyphomicrobiales</taxon>
        <taxon>Rhizobiaceae</taxon>
        <taxon>Liberibacter</taxon>
    </lineage>
</organism>
<feature type="binding site" evidence="9">
    <location>
        <position position="255"/>
    </location>
    <ligand>
        <name>substrate</name>
    </ligand>
</feature>
<comment type="catalytic activity">
    <reaction evidence="9 10">
        <text>(S)-dihydroorotate + H2O = N-carbamoyl-L-aspartate + H(+)</text>
        <dbReference type="Rhea" id="RHEA:24296"/>
        <dbReference type="ChEBI" id="CHEBI:15377"/>
        <dbReference type="ChEBI" id="CHEBI:15378"/>
        <dbReference type="ChEBI" id="CHEBI:30864"/>
        <dbReference type="ChEBI" id="CHEBI:32814"/>
        <dbReference type="EC" id="3.5.2.3"/>
    </reaction>
</comment>
<gene>
    <name evidence="9 12" type="primary">pyrC</name>
    <name evidence="12" type="ORF">lam_714</name>
</gene>
<dbReference type="GO" id="GO:0006207">
    <property type="term" value="P:'de novo' pyrimidine nucleobase biosynthetic process"/>
    <property type="evidence" value="ECO:0007669"/>
    <property type="project" value="TreeGrafter"/>
</dbReference>
<reference evidence="12 13" key="1">
    <citation type="journal article" date="2014" name="Mol. Plant Microbe Interact.">
        <title>The complete genome sequence of Candidatus Liberibacter americanus, associated with citrus Huanglongbing.</title>
        <authorList>
            <person name="Wulff N.A."/>
            <person name="Zhang S."/>
            <person name="Setubal J.C."/>
            <person name="Almeida N.F."/>
            <person name="Martins E.C."/>
            <person name="Harakava R."/>
            <person name="Kumar D."/>
            <person name="Rangel L.T."/>
            <person name="Foissac X."/>
            <person name="Bove J."/>
            <person name="Gabriel D.W."/>
        </authorList>
    </citation>
    <scope>NUCLEOTIDE SEQUENCE [LARGE SCALE GENOMIC DNA]</scope>
    <source>
        <strain evidence="12 13">Sao Paulo</strain>
    </source>
</reference>
<dbReference type="EMBL" id="CP006604">
    <property type="protein sequence ID" value="AHA28060.1"/>
    <property type="molecule type" value="Genomic_DNA"/>
</dbReference>
<evidence type="ECO:0000256" key="9">
    <source>
        <dbReference type="HAMAP-Rule" id="MF_00219"/>
    </source>
</evidence>
<evidence type="ECO:0000256" key="7">
    <source>
        <dbReference type="ARBA" id="ARBA00022833"/>
    </source>
</evidence>
<feature type="binding site" evidence="9">
    <location>
        <begin position="20"/>
        <end position="22"/>
    </location>
    <ligand>
        <name>substrate</name>
    </ligand>
</feature>
<dbReference type="Proteomes" id="UP000017862">
    <property type="component" value="Chromosome"/>
</dbReference>
<dbReference type="Gene3D" id="3.20.20.140">
    <property type="entry name" value="Metal-dependent hydrolases"/>
    <property type="match status" value="1"/>
</dbReference>
<feature type="domain" description="Amidohydrolase-related" evidence="11">
    <location>
        <begin position="16"/>
        <end position="307"/>
    </location>
</feature>
<dbReference type="PIRSF" id="PIRSF001237">
    <property type="entry name" value="DHOdimr"/>
    <property type="match status" value="1"/>
</dbReference>
<feature type="binding site" evidence="9">
    <location>
        <position position="251"/>
    </location>
    <ligand>
        <name>Zn(2+)</name>
        <dbReference type="ChEBI" id="CHEBI:29105"/>
        <label>1</label>
    </ligand>
</feature>
<feature type="binding site" evidence="9">
    <location>
        <position position="141"/>
    </location>
    <ligand>
        <name>Zn(2+)</name>
        <dbReference type="ChEBI" id="CHEBI:29105"/>
        <label>2</label>
    </ligand>
</feature>
<evidence type="ECO:0000259" key="11">
    <source>
        <dbReference type="Pfam" id="PF01979"/>
    </source>
</evidence>
<proteinExistence type="inferred from homology"/>
<evidence type="ECO:0000256" key="10">
    <source>
        <dbReference type="RuleBase" id="RU003440"/>
    </source>
</evidence>
<feature type="modified residue" description="N6-carboxylysine" evidence="9">
    <location>
        <position position="104"/>
    </location>
</feature>
<evidence type="ECO:0000313" key="13">
    <source>
        <dbReference type="Proteomes" id="UP000017862"/>
    </source>
</evidence>
<evidence type="ECO:0000256" key="2">
    <source>
        <dbReference type="ARBA" id="ARBA00004880"/>
    </source>
</evidence>
<evidence type="ECO:0000256" key="1">
    <source>
        <dbReference type="ARBA" id="ARBA00002368"/>
    </source>
</evidence>
<keyword evidence="13" id="KW-1185">Reference proteome</keyword>
<dbReference type="PATRIC" id="fig|1261131.3.peg.684"/>
<comment type="cofactor">
    <cofactor evidence="9 10">
        <name>Zn(2+)</name>
        <dbReference type="ChEBI" id="CHEBI:29105"/>
    </cofactor>
    <text evidence="9 10">Binds 2 Zn(2+) ions per subunit.</text>
</comment>
<dbReference type="KEGG" id="lar:lam_714"/>
<dbReference type="NCBIfam" id="TIGR00856">
    <property type="entry name" value="pyrC_dimer"/>
    <property type="match status" value="1"/>
</dbReference>
<dbReference type="GO" id="GO:0044205">
    <property type="term" value="P:'de novo' UMP biosynthetic process"/>
    <property type="evidence" value="ECO:0007669"/>
    <property type="project" value="UniProtKB-UniRule"/>
</dbReference>
<evidence type="ECO:0000256" key="4">
    <source>
        <dbReference type="ARBA" id="ARBA00012860"/>
    </source>
</evidence>
<dbReference type="GO" id="GO:0008270">
    <property type="term" value="F:zinc ion binding"/>
    <property type="evidence" value="ECO:0007669"/>
    <property type="project" value="UniProtKB-UniRule"/>
</dbReference>
<dbReference type="InterPro" id="IPR006680">
    <property type="entry name" value="Amidohydro-rel"/>
</dbReference>
<evidence type="ECO:0000256" key="6">
    <source>
        <dbReference type="ARBA" id="ARBA00022801"/>
    </source>
</evidence>
<feature type="binding site" evidence="9">
    <location>
        <position position="20"/>
    </location>
    <ligand>
        <name>Zn(2+)</name>
        <dbReference type="ChEBI" id="CHEBI:29105"/>
        <label>1</label>
    </ligand>
</feature>
<dbReference type="UniPathway" id="UPA00070">
    <property type="reaction ID" value="UER00117"/>
</dbReference>
<feature type="binding site" evidence="9">
    <location>
        <position position="46"/>
    </location>
    <ligand>
        <name>substrate</name>
    </ligand>
</feature>
<feature type="binding site" evidence="9">
    <location>
        <position position="18"/>
    </location>
    <ligand>
        <name>Zn(2+)</name>
        <dbReference type="ChEBI" id="CHEBI:29105"/>
        <label>1</label>
    </ligand>
</feature>
<sequence length="351" mass="40087">MTRENMKKISLHYPDDWHLHLRDGEILKNVIGDTSNYFRRALIMPNLSPPITTTNEAKDYRDRILKSVPKEHQFNPLMTLYLTERTDPDDVEIGFRSGIIHAVKLYPAGSTTNSHYGISNINNVMHVFERMEKAGIPLCIHGEIPDNTIDIFDREAIFIEKILDPLRKKLPALKITLEHITTTESVEYINNYSNIAASITVHHLIINRNTIFQNGINPHYYCLPIAKREKHRLSLRKAAVSGNPNFFLGTDSAPHLDYLKETSCGCAGIYSSKNAISCLAQVFEDENSLENLESFISLNGAIWYGMPINEDRISLVRRDQPISFEKKKMIVSIGDITIFDPMLPLHWEVVI</sequence>
<dbReference type="GO" id="GO:0005829">
    <property type="term" value="C:cytosol"/>
    <property type="evidence" value="ECO:0007669"/>
    <property type="project" value="TreeGrafter"/>
</dbReference>
<feature type="binding site" evidence="9">
    <location>
        <position position="141"/>
    </location>
    <ligand>
        <name>substrate</name>
    </ligand>
</feature>
<name>U6B573_9HYPH</name>
<keyword evidence="5 9" id="KW-0479">Metal-binding</keyword>
<evidence type="ECO:0000313" key="12">
    <source>
        <dbReference type="EMBL" id="AHA28060.1"/>
    </source>
</evidence>
<comment type="subunit">
    <text evidence="9">Homodimer.</text>
</comment>
<comment type="pathway">
    <text evidence="2 9 10">Pyrimidine metabolism; UMP biosynthesis via de novo pathway; (S)-dihydroorotate from bicarbonate: step 3/3.</text>
</comment>
<feature type="binding site" evidence="9">
    <location>
        <position position="179"/>
    </location>
    <ligand>
        <name>Zn(2+)</name>
        <dbReference type="ChEBI" id="CHEBI:29105"/>
        <label>2</label>
    </ligand>
</feature>
<evidence type="ECO:0000256" key="3">
    <source>
        <dbReference type="ARBA" id="ARBA00005631"/>
    </source>
</evidence>
<comment type="similarity">
    <text evidence="3 9 10">Belongs to the metallo-dependent hydrolases superfamily. DHOase family. Class II DHOase subfamily.</text>
</comment>
<dbReference type="Pfam" id="PF01979">
    <property type="entry name" value="Amidohydro_1"/>
    <property type="match status" value="1"/>
</dbReference>
<feature type="binding site" description="via carbamate group" evidence="9">
    <location>
        <position position="104"/>
    </location>
    <ligand>
        <name>Zn(2+)</name>
        <dbReference type="ChEBI" id="CHEBI:29105"/>
        <label>2</label>
    </ligand>
</feature>
<feature type="binding site" evidence="9">
    <location>
        <position position="223"/>
    </location>
    <ligand>
        <name>substrate</name>
    </ligand>
</feature>
<evidence type="ECO:0000256" key="5">
    <source>
        <dbReference type="ARBA" id="ARBA00022723"/>
    </source>
</evidence>
<dbReference type="AlphaFoldDB" id="U6B573"/>
<dbReference type="PANTHER" id="PTHR43137:SF1">
    <property type="entry name" value="DIHYDROOROTASE"/>
    <property type="match status" value="1"/>
</dbReference>
<feature type="active site" evidence="9">
    <location>
        <position position="251"/>
    </location>
</feature>
<dbReference type="STRING" id="1261131.lam_714"/>
<dbReference type="InterPro" id="IPR002195">
    <property type="entry name" value="Dihydroorotase_CS"/>
</dbReference>
<dbReference type="CDD" id="cd01294">
    <property type="entry name" value="DHOase"/>
    <property type="match status" value="1"/>
</dbReference>
<keyword evidence="6 9" id="KW-0378">Hydrolase</keyword>
<evidence type="ECO:0000256" key="8">
    <source>
        <dbReference type="ARBA" id="ARBA00022975"/>
    </source>
</evidence>
<dbReference type="InterPro" id="IPR032466">
    <property type="entry name" value="Metal_Hydrolase"/>
</dbReference>
<dbReference type="PANTHER" id="PTHR43137">
    <property type="entry name" value="DIHYDROOROTASE"/>
    <property type="match status" value="1"/>
</dbReference>
<protein>
    <recommendedName>
        <fullName evidence="4 9">Dihydroorotase</fullName>
        <shortName evidence="9">DHOase</shortName>
        <ecNumber evidence="4 9">3.5.2.3</ecNumber>
    </recommendedName>
</protein>
<dbReference type="SUPFAM" id="SSF51556">
    <property type="entry name" value="Metallo-dependent hydrolases"/>
    <property type="match status" value="1"/>
</dbReference>
<dbReference type="PROSITE" id="PS00483">
    <property type="entry name" value="DIHYDROOROTASE_2"/>
    <property type="match status" value="1"/>
</dbReference>
<dbReference type="HOGENOM" id="CLU_041558_1_0_5"/>
<dbReference type="HAMAP" id="MF_00219">
    <property type="entry name" value="PyrC_classII"/>
    <property type="match status" value="1"/>
</dbReference>
<feature type="binding site" description="via carbamate group" evidence="9">
    <location>
        <position position="104"/>
    </location>
    <ligand>
        <name>Zn(2+)</name>
        <dbReference type="ChEBI" id="CHEBI:29105"/>
        <label>1</label>
    </ligand>
</feature>
<dbReference type="InterPro" id="IPR004721">
    <property type="entry name" value="DHOdimr"/>
</dbReference>
<feature type="binding site" evidence="9">
    <location>
        <position position="267"/>
    </location>
    <ligand>
        <name>substrate</name>
    </ligand>
</feature>
<dbReference type="eggNOG" id="COG0418">
    <property type="taxonomic scope" value="Bacteria"/>
</dbReference>
<dbReference type="GO" id="GO:0004151">
    <property type="term" value="F:dihydroorotase activity"/>
    <property type="evidence" value="ECO:0007669"/>
    <property type="project" value="UniProtKB-UniRule"/>
</dbReference>
<keyword evidence="7 9" id="KW-0862">Zinc</keyword>
<dbReference type="PROSITE" id="PS00482">
    <property type="entry name" value="DIHYDROOROTASE_1"/>
    <property type="match status" value="1"/>
</dbReference>
<dbReference type="EC" id="3.5.2.3" evidence="4 9"/>